<comment type="caution">
    <text evidence="6">The sequence shown here is derived from an EMBL/GenBank/DDBJ whole genome shotgun (WGS) entry which is preliminary data.</text>
</comment>
<dbReference type="SUPFAM" id="SSF51679">
    <property type="entry name" value="Bacterial luciferase-like"/>
    <property type="match status" value="1"/>
</dbReference>
<keyword evidence="1" id="KW-0285">Flavoprotein</keyword>
<evidence type="ECO:0000256" key="3">
    <source>
        <dbReference type="ARBA" id="ARBA00023002"/>
    </source>
</evidence>
<evidence type="ECO:0000256" key="2">
    <source>
        <dbReference type="ARBA" id="ARBA00022643"/>
    </source>
</evidence>
<evidence type="ECO:0000313" key="7">
    <source>
        <dbReference type="Proteomes" id="UP000283128"/>
    </source>
</evidence>
<organism evidence="6 7">
    <name type="scientific">Streptomyces antnestii</name>
    <dbReference type="NCBI Taxonomy" id="2494256"/>
    <lineage>
        <taxon>Bacteria</taxon>
        <taxon>Bacillati</taxon>
        <taxon>Actinomycetota</taxon>
        <taxon>Actinomycetes</taxon>
        <taxon>Kitasatosporales</taxon>
        <taxon>Streptomycetaceae</taxon>
        <taxon>Streptomyces</taxon>
    </lineage>
</organism>
<evidence type="ECO:0000256" key="4">
    <source>
        <dbReference type="ARBA" id="ARBA00023033"/>
    </source>
</evidence>
<sequence>MTSPRLGLMAPMSDGLITSGTFLRDLARTLEEESVESFWTVEHVVVADAYEPLYPYSDGGRMPSGTGTVPMPDPLETIAFMAGASSALRFGTAMVVAPLHSPAVLAKRAATIDRHSDGRLMLGLGIGWQKEEYAAVGVPYAARGRRLEECVGAMRALWSHSPASYAGEYVSFERLHSLPRPASGAVPVVLGGNSEPAVRRAGRIADGWFPYTIGPDEFAERADLLRTSAREAGRAEDAVEITVWPGSCDPKKQWDPDWVRRYVDAGATRVVLYPRTDGPDGLLGPRGLDALREQLAQFRTAVMEEL</sequence>
<dbReference type="InterPro" id="IPR050172">
    <property type="entry name" value="SsuD_RutA_monooxygenase"/>
</dbReference>
<name>A0A3S2W0G7_9ACTN</name>
<dbReference type="Gene3D" id="3.20.20.30">
    <property type="entry name" value="Luciferase-like domain"/>
    <property type="match status" value="1"/>
</dbReference>
<protein>
    <submittedName>
        <fullName evidence="6">LLM class F420-dependent oxidoreductase</fullName>
    </submittedName>
</protein>
<dbReference type="PANTHER" id="PTHR42847:SF4">
    <property type="entry name" value="ALKANESULFONATE MONOOXYGENASE-RELATED"/>
    <property type="match status" value="1"/>
</dbReference>
<dbReference type="NCBIfam" id="TIGR03619">
    <property type="entry name" value="F420_Rv2161c"/>
    <property type="match status" value="1"/>
</dbReference>
<dbReference type="Proteomes" id="UP000283128">
    <property type="component" value="Unassembled WGS sequence"/>
</dbReference>
<gene>
    <name evidence="6" type="ORF">EOT10_24780</name>
</gene>
<dbReference type="Pfam" id="PF00296">
    <property type="entry name" value="Bac_luciferase"/>
    <property type="match status" value="1"/>
</dbReference>
<dbReference type="AlphaFoldDB" id="A0A3S2W0G7"/>
<keyword evidence="3" id="KW-0560">Oxidoreductase</keyword>
<dbReference type="OrthoDB" id="4074025at2"/>
<dbReference type="RefSeq" id="WP_127830526.1">
    <property type="nucleotide sequence ID" value="NZ_RZYA01000012.1"/>
</dbReference>
<dbReference type="GO" id="GO:0008726">
    <property type="term" value="F:alkanesulfonate monooxygenase activity"/>
    <property type="evidence" value="ECO:0007669"/>
    <property type="project" value="TreeGrafter"/>
</dbReference>
<dbReference type="GO" id="GO:0046306">
    <property type="term" value="P:alkanesulfonate catabolic process"/>
    <property type="evidence" value="ECO:0007669"/>
    <property type="project" value="TreeGrafter"/>
</dbReference>
<keyword evidence="2" id="KW-0288">FMN</keyword>
<feature type="domain" description="Luciferase-like" evidence="5">
    <location>
        <begin position="22"/>
        <end position="243"/>
    </location>
</feature>
<reference evidence="6 7" key="1">
    <citation type="submission" date="2019-01" db="EMBL/GenBank/DDBJ databases">
        <title>Genome sequences of Streptomyces and Rhizobium isolates collected from root and soil.</title>
        <authorList>
            <person name="Chhettri S."/>
            <person name="Sevigny J.L."/>
            <person name="Sen A."/>
            <person name="Ennis N."/>
            <person name="Tisa L."/>
        </authorList>
    </citation>
    <scope>NUCLEOTIDE SEQUENCE [LARGE SCALE GENOMIC DNA]</scope>
    <source>
        <strain evidence="6 7">San01</strain>
    </source>
</reference>
<keyword evidence="7" id="KW-1185">Reference proteome</keyword>
<dbReference type="InterPro" id="IPR019921">
    <property type="entry name" value="Lucif-like_OxRdtase_Rv2161c"/>
</dbReference>
<dbReference type="InterPro" id="IPR036661">
    <property type="entry name" value="Luciferase-like_sf"/>
</dbReference>
<dbReference type="PANTHER" id="PTHR42847">
    <property type="entry name" value="ALKANESULFONATE MONOOXYGENASE"/>
    <property type="match status" value="1"/>
</dbReference>
<evidence type="ECO:0000313" key="6">
    <source>
        <dbReference type="EMBL" id="RVU22175.1"/>
    </source>
</evidence>
<evidence type="ECO:0000256" key="1">
    <source>
        <dbReference type="ARBA" id="ARBA00022630"/>
    </source>
</evidence>
<keyword evidence="4" id="KW-0503">Monooxygenase</keyword>
<accession>A0A3S2W0G7</accession>
<dbReference type="InterPro" id="IPR011251">
    <property type="entry name" value="Luciferase-like_dom"/>
</dbReference>
<dbReference type="EMBL" id="RZYA01000012">
    <property type="protein sequence ID" value="RVU22175.1"/>
    <property type="molecule type" value="Genomic_DNA"/>
</dbReference>
<proteinExistence type="predicted"/>
<evidence type="ECO:0000259" key="5">
    <source>
        <dbReference type="Pfam" id="PF00296"/>
    </source>
</evidence>